<dbReference type="Gene3D" id="1.10.760.10">
    <property type="entry name" value="Cytochrome c-like domain"/>
    <property type="match status" value="1"/>
</dbReference>
<keyword evidence="3 4" id="KW-0408">Iron</keyword>
<dbReference type="PROSITE" id="PS51257">
    <property type="entry name" value="PROKAR_LIPOPROTEIN"/>
    <property type="match status" value="1"/>
</dbReference>
<dbReference type="Pfam" id="PF02433">
    <property type="entry name" value="FixO"/>
    <property type="match status" value="1"/>
</dbReference>
<sequence>MGLKMIVRQFIWMLGILSCFILGWIVYVIVPNQVLDTPPRGEETPPPDFGLVKTGQKIYGANGCAGCHTQVVRPANMGSDIARGWGSRRTLPVDYYHERNPFLGIVRMGSDLSNVGTRRKDPHWFYILLYNPDKIFPGTIMPPYRYLFRKVRAEGKRNPEALPQELTPGVPSELQVLPSPEAIALVAYLLSLDRTYPIETRAKNHE</sequence>
<keyword evidence="1 4" id="KW-0349">Heme</keyword>
<evidence type="ECO:0000313" key="8">
    <source>
        <dbReference type="Proteomes" id="UP000663088"/>
    </source>
</evidence>
<organism evidence="7 8">
    <name type="scientific">Candidatus Methylacidiphilum infernorum</name>
    <dbReference type="NCBI Taxonomy" id="511746"/>
    <lineage>
        <taxon>Bacteria</taxon>
        <taxon>Pseudomonadati</taxon>
        <taxon>Verrucomicrobiota</taxon>
        <taxon>Methylacidiphilae</taxon>
        <taxon>Methylacidiphilales</taxon>
        <taxon>Methylacidiphilaceae</taxon>
        <taxon>Methylacidiphilum (ex Ratnadevi et al. 2023)</taxon>
    </lineage>
</organism>
<dbReference type="EMBL" id="CP065956">
    <property type="protein sequence ID" value="QSR87419.1"/>
    <property type="molecule type" value="Genomic_DNA"/>
</dbReference>
<dbReference type="SUPFAM" id="SSF46626">
    <property type="entry name" value="Cytochrome c"/>
    <property type="match status" value="1"/>
</dbReference>
<keyword evidence="2 4" id="KW-0479">Metal-binding</keyword>
<evidence type="ECO:0000256" key="1">
    <source>
        <dbReference type="ARBA" id="ARBA00022617"/>
    </source>
</evidence>
<protein>
    <submittedName>
        <fullName evidence="7">Cbb3-type cytochrome c oxidase subunit II</fullName>
    </submittedName>
</protein>
<keyword evidence="5" id="KW-0472">Membrane</keyword>
<reference evidence="7 8" key="1">
    <citation type="submission" date="2020-12" db="EMBL/GenBank/DDBJ databases">
        <authorList>
            <person name="Awala S.I."/>
            <person name="Gwak J.-H."/>
            <person name="Kim S.-J."/>
            <person name="Rhee S.-K."/>
        </authorList>
    </citation>
    <scope>NUCLEOTIDE SEQUENCE [LARGE SCALE GENOMIC DNA]</scope>
    <source>
        <strain evidence="7 8">IT5</strain>
    </source>
</reference>
<accession>A0ABX7PXH4</accession>
<evidence type="ECO:0000256" key="2">
    <source>
        <dbReference type="ARBA" id="ARBA00022723"/>
    </source>
</evidence>
<evidence type="ECO:0000256" key="3">
    <source>
        <dbReference type="ARBA" id="ARBA00023004"/>
    </source>
</evidence>
<feature type="domain" description="Cytochrome c" evidence="6">
    <location>
        <begin position="50"/>
        <end position="193"/>
    </location>
</feature>
<dbReference type="InterPro" id="IPR036909">
    <property type="entry name" value="Cyt_c-like_dom_sf"/>
</dbReference>
<keyword evidence="5" id="KW-1133">Transmembrane helix</keyword>
<feature type="transmembrane region" description="Helical" evidence="5">
    <location>
        <begin position="12"/>
        <end position="30"/>
    </location>
</feature>
<evidence type="ECO:0000256" key="5">
    <source>
        <dbReference type="SAM" id="Phobius"/>
    </source>
</evidence>
<dbReference type="InterPro" id="IPR003468">
    <property type="entry name" value="Cyt_c_oxidase_monohaem-su/FixO"/>
</dbReference>
<evidence type="ECO:0000313" key="7">
    <source>
        <dbReference type="EMBL" id="QSR87419.1"/>
    </source>
</evidence>
<dbReference type="InterPro" id="IPR009056">
    <property type="entry name" value="Cyt_c-like_dom"/>
</dbReference>
<keyword evidence="5" id="KW-0812">Transmembrane</keyword>
<evidence type="ECO:0000259" key="6">
    <source>
        <dbReference type="PROSITE" id="PS51007"/>
    </source>
</evidence>
<proteinExistence type="predicted"/>
<dbReference type="PROSITE" id="PS51007">
    <property type="entry name" value="CYTC"/>
    <property type="match status" value="1"/>
</dbReference>
<dbReference type="Proteomes" id="UP000663088">
    <property type="component" value="Chromosome"/>
</dbReference>
<keyword evidence="8" id="KW-1185">Reference proteome</keyword>
<name>A0ABX7PXH4_9BACT</name>
<evidence type="ECO:0000256" key="4">
    <source>
        <dbReference type="PROSITE-ProRule" id="PRU00433"/>
    </source>
</evidence>
<gene>
    <name evidence="7" type="ORF">EM20IM_03570</name>
</gene>